<dbReference type="InterPro" id="IPR000504">
    <property type="entry name" value="RRM_dom"/>
</dbReference>
<dbReference type="Proteomes" id="UP000230069">
    <property type="component" value="Unassembled WGS sequence"/>
</dbReference>
<accession>A0A2G5C906</accession>
<sequence length="438" mass="45145">MDPSSMKKRKADENGTVITTDGSSLLTPIDVRKIIESFSQEQLLEIVQIAATRHLDVLESIRSIADRDPAQRKLFIRGLGWDTTTEGLRNLFSVYGELEEAVVILDKTTGKSKGYGFITFKHIDGALLALKEPSKKIDGRMTVTQIAAAGVSGPTSIPPSGGDVSMRKIYVGNVPFEMPADRLLAHFLSYGEIEEGPLGYDKQTGKSRGFALFVYKTVEAARASLVDPQKTIDGHQMVCKLAIEGKKGKTGGAPGSQTGVPGEGGAGDGTGMQPPSSMPNSLTSQYATPGGPGGLSSYVGYNSGHPGPAGMAHHHLTSSLQSSIGATGLSSVGSQVPSSLGIAGGYVGLGGPYSGLGGGPASVAYGGPASVYGGLGAASSLYRLPPGSVGLPSSGYPEGGHYGLSSSAFPGQLHQQSASSPAPRLPTGAMYPTLPPYY</sequence>
<reference evidence="5 6" key="1">
    <citation type="submission" date="2017-09" db="EMBL/GenBank/DDBJ databases">
        <title>WGS assembly of Aquilegia coerulea Goldsmith.</title>
        <authorList>
            <person name="Hodges S."/>
            <person name="Kramer E."/>
            <person name="Nordborg M."/>
            <person name="Tomkins J."/>
            <person name="Borevitz J."/>
            <person name="Derieg N."/>
            <person name="Yan J."/>
            <person name="Mihaltcheva S."/>
            <person name="Hayes R.D."/>
            <person name="Rokhsar D."/>
        </authorList>
    </citation>
    <scope>NUCLEOTIDE SEQUENCE [LARGE SCALE GENOMIC DNA]</scope>
    <source>
        <strain evidence="6">cv. Goldsmith</strain>
    </source>
</reference>
<dbReference type="InterPro" id="IPR012677">
    <property type="entry name" value="Nucleotide-bd_a/b_plait_sf"/>
</dbReference>
<dbReference type="InterPro" id="IPR035979">
    <property type="entry name" value="RBD_domain_sf"/>
</dbReference>
<dbReference type="InParanoid" id="A0A2G5C906"/>
<evidence type="ECO:0000259" key="4">
    <source>
        <dbReference type="PROSITE" id="PS50102"/>
    </source>
</evidence>
<feature type="domain" description="RRM" evidence="4">
    <location>
        <begin position="167"/>
        <end position="255"/>
    </location>
</feature>
<protein>
    <recommendedName>
        <fullName evidence="4">RRM domain-containing protein</fullName>
    </recommendedName>
</protein>
<dbReference type="PANTHER" id="PTHR48024">
    <property type="entry name" value="GEO13361P1-RELATED"/>
    <property type="match status" value="1"/>
</dbReference>
<dbReference type="STRING" id="218851.A0A2G5C906"/>
<dbReference type="InterPro" id="IPR050886">
    <property type="entry name" value="RNA-binding_reg"/>
</dbReference>
<feature type="compositionally biased region" description="Polar residues" evidence="3">
    <location>
        <begin position="273"/>
        <end position="287"/>
    </location>
</feature>
<feature type="region of interest" description="Disordered" evidence="3">
    <location>
        <begin position="405"/>
        <end position="426"/>
    </location>
</feature>
<dbReference type="PROSITE" id="PS50102">
    <property type="entry name" value="RRM"/>
    <property type="match status" value="2"/>
</dbReference>
<proteinExistence type="predicted"/>
<feature type="region of interest" description="Disordered" evidence="3">
    <location>
        <begin position="246"/>
        <end position="289"/>
    </location>
</feature>
<dbReference type="GO" id="GO:0005634">
    <property type="term" value="C:nucleus"/>
    <property type="evidence" value="ECO:0007669"/>
    <property type="project" value="TreeGrafter"/>
</dbReference>
<keyword evidence="1 2" id="KW-0694">RNA-binding</keyword>
<dbReference type="PANTHER" id="PTHR48024:SF25">
    <property type="entry name" value="UBP1-ASSOCIATED PROTEIN 2C"/>
    <property type="match status" value="1"/>
</dbReference>
<organism evidence="5 6">
    <name type="scientific">Aquilegia coerulea</name>
    <name type="common">Rocky mountain columbine</name>
    <dbReference type="NCBI Taxonomy" id="218851"/>
    <lineage>
        <taxon>Eukaryota</taxon>
        <taxon>Viridiplantae</taxon>
        <taxon>Streptophyta</taxon>
        <taxon>Embryophyta</taxon>
        <taxon>Tracheophyta</taxon>
        <taxon>Spermatophyta</taxon>
        <taxon>Magnoliopsida</taxon>
        <taxon>Ranunculales</taxon>
        <taxon>Ranunculaceae</taxon>
        <taxon>Thalictroideae</taxon>
        <taxon>Aquilegia</taxon>
    </lineage>
</organism>
<dbReference type="SMART" id="SM00360">
    <property type="entry name" value="RRM"/>
    <property type="match status" value="2"/>
</dbReference>
<feature type="domain" description="RRM" evidence="4">
    <location>
        <begin position="72"/>
        <end position="149"/>
    </location>
</feature>
<dbReference type="Pfam" id="PF00076">
    <property type="entry name" value="RRM_1"/>
    <property type="match status" value="2"/>
</dbReference>
<dbReference type="SUPFAM" id="SSF54928">
    <property type="entry name" value="RNA-binding domain, RBD"/>
    <property type="match status" value="2"/>
</dbReference>
<dbReference type="OrthoDB" id="1875751at2759"/>
<evidence type="ECO:0000313" key="5">
    <source>
        <dbReference type="EMBL" id="PIA27297.1"/>
    </source>
</evidence>
<evidence type="ECO:0000256" key="3">
    <source>
        <dbReference type="SAM" id="MobiDB-lite"/>
    </source>
</evidence>
<name>A0A2G5C906_AQUCA</name>
<dbReference type="FunCoup" id="A0A2G5C906">
    <property type="interactions" value="942"/>
</dbReference>
<dbReference type="FunFam" id="3.30.70.330:FF:000529">
    <property type="entry name" value="UBP1-associated protein 2C isoform A"/>
    <property type="match status" value="1"/>
</dbReference>
<evidence type="ECO:0000256" key="2">
    <source>
        <dbReference type="PROSITE-ProRule" id="PRU00176"/>
    </source>
</evidence>
<dbReference type="EMBL" id="KZ305098">
    <property type="protein sequence ID" value="PIA27297.1"/>
    <property type="molecule type" value="Genomic_DNA"/>
</dbReference>
<feature type="compositionally biased region" description="Gly residues" evidence="3">
    <location>
        <begin position="261"/>
        <end position="270"/>
    </location>
</feature>
<evidence type="ECO:0000256" key="1">
    <source>
        <dbReference type="ARBA" id="ARBA00022884"/>
    </source>
</evidence>
<dbReference type="AlphaFoldDB" id="A0A2G5C906"/>
<evidence type="ECO:0000313" key="6">
    <source>
        <dbReference type="Proteomes" id="UP000230069"/>
    </source>
</evidence>
<keyword evidence="6" id="KW-1185">Reference proteome</keyword>
<feature type="compositionally biased region" description="Polar residues" evidence="3">
    <location>
        <begin position="405"/>
        <end position="420"/>
    </location>
</feature>
<dbReference type="Gene3D" id="3.30.70.330">
    <property type="match status" value="2"/>
</dbReference>
<gene>
    <name evidence="5" type="ORF">AQUCO_08100026v1</name>
</gene>
<dbReference type="GO" id="GO:0003723">
    <property type="term" value="F:RNA binding"/>
    <property type="evidence" value="ECO:0007669"/>
    <property type="project" value="UniProtKB-UniRule"/>
</dbReference>